<dbReference type="Proteomes" id="UP000018291">
    <property type="component" value="Unassembled WGS sequence"/>
</dbReference>
<feature type="domain" description="HMA" evidence="2">
    <location>
        <begin position="4"/>
        <end position="66"/>
    </location>
</feature>
<dbReference type="STRING" id="1229780.BN381_130164"/>
<dbReference type="AlphaFoldDB" id="R4Z003"/>
<sequence length="67" mass="6746">MSEQETTFKVPDVSCDHCKATIESAVGAMAGVQSVEVDVASKSVTVVGGDPDAVRSTLTSAGYPAAS</sequence>
<keyword evidence="4" id="KW-1185">Reference proteome</keyword>
<evidence type="ECO:0000313" key="3">
    <source>
        <dbReference type="EMBL" id="CCM62606.1"/>
    </source>
</evidence>
<dbReference type="PROSITE" id="PS01047">
    <property type="entry name" value="HMA_1"/>
    <property type="match status" value="1"/>
</dbReference>
<proteinExistence type="predicted"/>
<dbReference type="HOGENOM" id="CLU_134973_13_1_11"/>
<gene>
    <name evidence="3" type="ORF">BN381_130164</name>
</gene>
<dbReference type="OrthoDB" id="9813965at2"/>
<keyword evidence="1" id="KW-0479">Metal-binding</keyword>
<dbReference type="Pfam" id="PF00403">
    <property type="entry name" value="HMA"/>
    <property type="match status" value="1"/>
</dbReference>
<protein>
    <submittedName>
        <fullName evidence="3">Putative COP-associated protein</fullName>
    </submittedName>
</protein>
<evidence type="ECO:0000313" key="4">
    <source>
        <dbReference type="Proteomes" id="UP000018291"/>
    </source>
</evidence>
<evidence type="ECO:0000256" key="1">
    <source>
        <dbReference type="ARBA" id="ARBA00022723"/>
    </source>
</evidence>
<accession>R4Z003</accession>
<dbReference type="PROSITE" id="PS50846">
    <property type="entry name" value="HMA_2"/>
    <property type="match status" value="1"/>
</dbReference>
<dbReference type="eggNOG" id="COG2608">
    <property type="taxonomic scope" value="Bacteria"/>
</dbReference>
<dbReference type="Gene3D" id="3.30.70.100">
    <property type="match status" value="1"/>
</dbReference>
<dbReference type="CDD" id="cd00371">
    <property type="entry name" value="HMA"/>
    <property type="match status" value="1"/>
</dbReference>
<dbReference type="InterPro" id="IPR017969">
    <property type="entry name" value="Heavy-metal-associated_CS"/>
</dbReference>
<dbReference type="InterPro" id="IPR036163">
    <property type="entry name" value="HMA_dom_sf"/>
</dbReference>
<name>R4Z003_9ACTN</name>
<evidence type="ECO:0000259" key="2">
    <source>
        <dbReference type="PROSITE" id="PS50846"/>
    </source>
</evidence>
<comment type="caution">
    <text evidence="3">The sequence shown here is derived from an EMBL/GenBank/DDBJ whole genome shotgun (WGS) entry which is preliminary data.</text>
</comment>
<dbReference type="EMBL" id="CANL01000005">
    <property type="protein sequence ID" value="CCM62606.1"/>
    <property type="molecule type" value="Genomic_DNA"/>
</dbReference>
<dbReference type="SUPFAM" id="SSF55008">
    <property type="entry name" value="HMA, heavy metal-associated domain"/>
    <property type="match status" value="1"/>
</dbReference>
<organism evidence="3 4">
    <name type="scientific">Candidatus Neomicrothrix parvicella RN1</name>
    <dbReference type="NCBI Taxonomy" id="1229780"/>
    <lineage>
        <taxon>Bacteria</taxon>
        <taxon>Bacillati</taxon>
        <taxon>Actinomycetota</taxon>
        <taxon>Acidimicrobiia</taxon>
        <taxon>Acidimicrobiales</taxon>
        <taxon>Microthrixaceae</taxon>
        <taxon>Candidatus Neomicrothrix</taxon>
    </lineage>
</organism>
<dbReference type="GO" id="GO:0046872">
    <property type="term" value="F:metal ion binding"/>
    <property type="evidence" value="ECO:0007669"/>
    <property type="project" value="UniProtKB-KW"/>
</dbReference>
<dbReference type="InterPro" id="IPR006121">
    <property type="entry name" value="HMA_dom"/>
</dbReference>
<dbReference type="RefSeq" id="WP_012224111.1">
    <property type="nucleotide sequence ID" value="NZ_HG422565.1"/>
</dbReference>
<reference evidence="3 4" key="1">
    <citation type="journal article" date="2013" name="ISME J.">
        <title>Metabolic model for the filamentous 'Candidatus Microthrix parvicella' based on genomic and metagenomic analyses.</title>
        <authorList>
            <person name="Jon McIlroy S."/>
            <person name="Kristiansen R."/>
            <person name="Albertsen M."/>
            <person name="Michael Karst S."/>
            <person name="Rossetti S."/>
            <person name="Lund Nielsen J."/>
            <person name="Tandoi V."/>
            <person name="James Seviour R."/>
            <person name="Nielsen P.H."/>
        </authorList>
    </citation>
    <scope>NUCLEOTIDE SEQUENCE [LARGE SCALE GENOMIC DNA]</scope>
    <source>
        <strain evidence="3 4">RN1</strain>
    </source>
</reference>